<dbReference type="CDD" id="cd11040">
    <property type="entry name" value="CYP7_CYP8-like"/>
    <property type="match status" value="1"/>
</dbReference>
<accession>A0A6A5X8S0</accession>
<dbReference type="GO" id="GO:0005506">
    <property type="term" value="F:iron ion binding"/>
    <property type="evidence" value="ECO:0007669"/>
    <property type="project" value="InterPro"/>
</dbReference>
<dbReference type="RefSeq" id="XP_033377691.1">
    <property type="nucleotide sequence ID" value="XM_033525479.1"/>
</dbReference>
<keyword evidence="4 5" id="KW-0408">Iron</keyword>
<evidence type="ECO:0000313" key="6">
    <source>
        <dbReference type="EMBL" id="KAF2009352.1"/>
    </source>
</evidence>
<keyword evidence="3 5" id="KW-0479">Metal-binding</keyword>
<organism evidence="6 7">
    <name type="scientific">Aaosphaeria arxii CBS 175.79</name>
    <dbReference type="NCBI Taxonomy" id="1450172"/>
    <lineage>
        <taxon>Eukaryota</taxon>
        <taxon>Fungi</taxon>
        <taxon>Dikarya</taxon>
        <taxon>Ascomycota</taxon>
        <taxon>Pezizomycotina</taxon>
        <taxon>Dothideomycetes</taxon>
        <taxon>Pleosporomycetidae</taxon>
        <taxon>Pleosporales</taxon>
        <taxon>Pleosporales incertae sedis</taxon>
        <taxon>Aaosphaeria</taxon>
    </lineage>
</organism>
<dbReference type="EMBL" id="ML978078">
    <property type="protein sequence ID" value="KAF2009352.1"/>
    <property type="molecule type" value="Genomic_DNA"/>
</dbReference>
<proteinExistence type="inferred from homology"/>
<name>A0A6A5X8S0_9PLEO</name>
<evidence type="ECO:0000256" key="4">
    <source>
        <dbReference type="ARBA" id="ARBA00023004"/>
    </source>
</evidence>
<comment type="similarity">
    <text evidence="2">Belongs to the cytochrome P450 family.</text>
</comment>
<dbReference type="SUPFAM" id="SSF48264">
    <property type="entry name" value="Cytochrome P450"/>
    <property type="match status" value="1"/>
</dbReference>
<sequence>MILVFIHLIPSKLTQNRAKYGLSAHTLRLPGLRIYVLNKASLINTAQKQRHALSFGPIMSDAIGRIAGTSKITNGAISKDLLTDDGFLLGFNKAVYHTISPGSSLKALTTQAAITFLNRIDTLQLDMEGKCRVSLSAWIRSTILQGTTDAVYGASNPFRDPIIERAWYSFEPGVTSLALRIIPAFATRKTRQARATLVESFTEYFTISYPKGASDFMKARYNHIIRHGITNVRDIAKLEVAGAFSIITNSAPTALWLLYHIFSNPIALKDCRLELAPLIHERSGVCYLDTESVKILCPILHSTLHEVLRYYGVAQSVRAVVEDHKLDNVHLLKKGGLVMMPSTVQHFDQAVWGSDVDCFDHRRFLPMLRNIPTADANISMRTAFRGFGGGQQMCPGRHFAVTEILSLVALMVLRLDIIPVNDGQWPPMDINSAKGSAVIIPDDKLDVYFVLRDRKTWALL</sequence>
<dbReference type="Pfam" id="PF00067">
    <property type="entry name" value="p450"/>
    <property type="match status" value="1"/>
</dbReference>
<dbReference type="PRINTS" id="PR00465">
    <property type="entry name" value="EP450IV"/>
</dbReference>
<dbReference type="InterPro" id="IPR001128">
    <property type="entry name" value="Cyt_P450"/>
</dbReference>
<dbReference type="PANTHER" id="PTHR47582:SF1">
    <property type="entry name" value="P450, PUTATIVE (EUROFUNG)-RELATED"/>
    <property type="match status" value="1"/>
</dbReference>
<protein>
    <submittedName>
        <fullName evidence="6">Cytochrome P450</fullName>
    </submittedName>
</protein>
<keyword evidence="5" id="KW-0349">Heme</keyword>
<comment type="cofactor">
    <cofactor evidence="1 5">
        <name>heme</name>
        <dbReference type="ChEBI" id="CHEBI:30413"/>
    </cofactor>
</comment>
<dbReference type="GO" id="GO:0016705">
    <property type="term" value="F:oxidoreductase activity, acting on paired donors, with incorporation or reduction of molecular oxygen"/>
    <property type="evidence" value="ECO:0007669"/>
    <property type="project" value="InterPro"/>
</dbReference>
<dbReference type="InterPro" id="IPR036396">
    <property type="entry name" value="Cyt_P450_sf"/>
</dbReference>
<dbReference type="GeneID" id="54282876"/>
<reference evidence="6" key="1">
    <citation type="journal article" date="2020" name="Stud. Mycol.">
        <title>101 Dothideomycetes genomes: a test case for predicting lifestyles and emergence of pathogens.</title>
        <authorList>
            <person name="Haridas S."/>
            <person name="Albert R."/>
            <person name="Binder M."/>
            <person name="Bloem J."/>
            <person name="Labutti K."/>
            <person name="Salamov A."/>
            <person name="Andreopoulos B."/>
            <person name="Baker S."/>
            <person name="Barry K."/>
            <person name="Bills G."/>
            <person name="Bluhm B."/>
            <person name="Cannon C."/>
            <person name="Castanera R."/>
            <person name="Culley D."/>
            <person name="Daum C."/>
            <person name="Ezra D."/>
            <person name="Gonzalez J."/>
            <person name="Henrissat B."/>
            <person name="Kuo A."/>
            <person name="Liang C."/>
            <person name="Lipzen A."/>
            <person name="Lutzoni F."/>
            <person name="Magnuson J."/>
            <person name="Mondo S."/>
            <person name="Nolan M."/>
            <person name="Ohm R."/>
            <person name="Pangilinan J."/>
            <person name="Park H.-J."/>
            <person name="Ramirez L."/>
            <person name="Alfaro M."/>
            <person name="Sun H."/>
            <person name="Tritt A."/>
            <person name="Yoshinaga Y."/>
            <person name="Zwiers L.-H."/>
            <person name="Turgeon B."/>
            <person name="Goodwin S."/>
            <person name="Spatafora J."/>
            <person name="Crous P."/>
            <person name="Grigoriev I."/>
        </authorList>
    </citation>
    <scope>NUCLEOTIDE SEQUENCE</scope>
    <source>
        <strain evidence="6">CBS 175.79</strain>
    </source>
</reference>
<evidence type="ECO:0000256" key="2">
    <source>
        <dbReference type="ARBA" id="ARBA00010617"/>
    </source>
</evidence>
<dbReference type="OrthoDB" id="1470350at2759"/>
<dbReference type="InterPro" id="IPR053007">
    <property type="entry name" value="CYP450_monoxygenase_sec-met"/>
</dbReference>
<keyword evidence="7" id="KW-1185">Reference proteome</keyword>
<dbReference type="GO" id="GO:0004497">
    <property type="term" value="F:monooxygenase activity"/>
    <property type="evidence" value="ECO:0007669"/>
    <property type="project" value="InterPro"/>
</dbReference>
<evidence type="ECO:0000256" key="1">
    <source>
        <dbReference type="ARBA" id="ARBA00001971"/>
    </source>
</evidence>
<dbReference type="InterPro" id="IPR002403">
    <property type="entry name" value="Cyt_P450_E_grp-IV"/>
</dbReference>
<dbReference type="AlphaFoldDB" id="A0A6A5X8S0"/>
<dbReference type="Gene3D" id="1.10.630.10">
    <property type="entry name" value="Cytochrome P450"/>
    <property type="match status" value="1"/>
</dbReference>
<evidence type="ECO:0000256" key="5">
    <source>
        <dbReference type="PIRSR" id="PIRSR602403-1"/>
    </source>
</evidence>
<dbReference type="GO" id="GO:0020037">
    <property type="term" value="F:heme binding"/>
    <property type="evidence" value="ECO:0007669"/>
    <property type="project" value="InterPro"/>
</dbReference>
<feature type="binding site" description="axial binding residue" evidence="5">
    <location>
        <position position="394"/>
    </location>
    <ligand>
        <name>heme</name>
        <dbReference type="ChEBI" id="CHEBI:30413"/>
    </ligand>
    <ligandPart>
        <name>Fe</name>
        <dbReference type="ChEBI" id="CHEBI:18248"/>
    </ligandPart>
</feature>
<evidence type="ECO:0000313" key="7">
    <source>
        <dbReference type="Proteomes" id="UP000799778"/>
    </source>
</evidence>
<dbReference type="Proteomes" id="UP000799778">
    <property type="component" value="Unassembled WGS sequence"/>
</dbReference>
<evidence type="ECO:0000256" key="3">
    <source>
        <dbReference type="ARBA" id="ARBA00022723"/>
    </source>
</evidence>
<dbReference type="PANTHER" id="PTHR47582">
    <property type="entry name" value="P450, PUTATIVE (EUROFUNG)-RELATED"/>
    <property type="match status" value="1"/>
</dbReference>
<gene>
    <name evidence="6" type="ORF">BU24DRAFT_401033</name>
</gene>